<organism evidence="13 14">
    <name type="scientific">Ceratocystis fimbriata CBS 114723</name>
    <dbReference type="NCBI Taxonomy" id="1035309"/>
    <lineage>
        <taxon>Eukaryota</taxon>
        <taxon>Fungi</taxon>
        <taxon>Dikarya</taxon>
        <taxon>Ascomycota</taxon>
        <taxon>Pezizomycotina</taxon>
        <taxon>Sordariomycetes</taxon>
        <taxon>Hypocreomycetidae</taxon>
        <taxon>Microascales</taxon>
        <taxon>Ceratocystidaceae</taxon>
        <taxon>Ceratocystis</taxon>
    </lineage>
</organism>
<evidence type="ECO:0000313" key="14">
    <source>
        <dbReference type="Proteomes" id="UP000222788"/>
    </source>
</evidence>
<dbReference type="GO" id="GO:0042973">
    <property type="term" value="F:glucan endo-1,3-beta-D-glucosidase activity"/>
    <property type="evidence" value="ECO:0007669"/>
    <property type="project" value="UniProtKB-EC"/>
</dbReference>
<dbReference type="Gene3D" id="2.70.98.30">
    <property type="entry name" value="Golgi alpha-mannosidase II, domain 4"/>
    <property type="match status" value="1"/>
</dbReference>
<dbReference type="PANTHER" id="PTHR31983:SF0">
    <property type="entry name" value="GLUCAN ENDO-1,3-BETA-D-GLUCOSIDASE 2"/>
    <property type="match status" value="1"/>
</dbReference>
<dbReference type="InterPro" id="IPR040451">
    <property type="entry name" value="GH81_N"/>
</dbReference>
<feature type="compositionally biased region" description="Low complexity" evidence="9">
    <location>
        <begin position="84"/>
        <end position="93"/>
    </location>
</feature>
<evidence type="ECO:0000259" key="12">
    <source>
        <dbReference type="Pfam" id="PF17652"/>
    </source>
</evidence>
<evidence type="ECO:0000256" key="4">
    <source>
        <dbReference type="ARBA" id="ARBA00022801"/>
    </source>
</evidence>
<evidence type="ECO:0000256" key="10">
    <source>
        <dbReference type="SAM" id="SignalP"/>
    </source>
</evidence>
<reference evidence="13 14" key="1">
    <citation type="journal article" date="2013" name="Fungal Biol.">
        <title>Analysis of microsatellite markers in the genome of the plant pathogen Ceratocystis fimbriata.</title>
        <authorList>
            <person name="Simpson M.C."/>
            <person name="Wilken P.M."/>
            <person name="Coetzee M.P."/>
            <person name="Wingfield M.J."/>
            <person name="Wingfield B.D."/>
        </authorList>
    </citation>
    <scope>NUCLEOTIDE SEQUENCE [LARGE SCALE GENOMIC DNA]</scope>
    <source>
        <strain evidence="13 14">CBS 114723</strain>
    </source>
</reference>
<keyword evidence="10" id="KW-0732">Signal</keyword>
<dbReference type="EMBL" id="APWK03000090">
    <property type="protein sequence ID" value="PHH51579.1"/>
    <property type="molecule type" value="Genomic_DNA"/>
</dbReference>
<keyword evidence="5" id="KW-0119">Carbohydrate metabolism</keyword>
<dbReference type="Gene3D" id="1.20.5.420">
    <property type="entry name" value="Immunoglobulin FC, subunit C"/>
    <property type="match status" value="1"/>
</dbReference>
<sequence length="885" mass="96356">MASVMASRHSPWWKVWLILFVQVLSLASSVAAMPGNFNTQSITKRFEKLMSKVESHFNKDGGSSNNNLAPPNATNTYYAPHSTQGYPAANYPYAAPPGQPAIDPGSGQYQYQQAPPPQGHYYGAPPQEHYYGAPPPPPQAEVAENQPPPIPLRPDGFDDQADGLLARSNSSRADVDVFNVALSTDAPPAVFKKVDSHPVNRLGITKSGPIGTNKFHANFFLGDQKSPVYTQPYSITWSGGKYAPVTSWGMAVSHIDANQRVFGDNDTSTGAARFFFNPVGIQSLIMSSTDLGNDTALTTDAIGPHSIMVRLRSSASAAPSISFPIVQGMGFFTGLYTGAKPILKSAVTFRSVTRIAKSPKTSVAKWKVVLNDGKIWWVYAYCTAGSQLNFKTVSNSHIEATAGFTGVLQVAKDPGNAEAVYDKAAGVYVSSATLSGSVTGTTGKYTFSFETHGHPSGQPLGFVLPHHAETWDSATQAAATKVQLQTTVKGIATAVAARKWTFVEKMLPTNMEFAPWVQGVGSKTALSDAAIAKIREAAAEEVKQNVRNQAVLESMYYSGKALAKFALMSYVTQKMLGDDELTGVVLPKLKGAFDVFFNNSQPYPLYYESAWGGLVSSASYVTGNDGLDFGNSYYNDHHFHYGHFVLAAAIIGSLDPTWLTDARKNWVHALIRDYANPSSADPYFPQWRIYDWYHGHGWAAGLFASNDGKNQESSSEDMMSVYALRMWGVVTHNKALRDRSTLQLKVLARSIQHYYLYTSSNTVQPSNFIGNRAAGIIFENKIDHTTFFGSNIEYVNGIHMIPLLASTPLARSLDFVQTEWTQLFDNGRADEVDGGWRGILYGNLATLEPHTAWETFTDDSFTATSLDGGASLTWYLAYTAAYGGL</sequence>
<dbReference type="GO" id="GO:0052861">
    <property type="term" value="F:endo-1,3(4)-beta-glucanase activity"/>
    <property type="evidence" value="ECO:0007669"/>
    <property type="project" value="InterPro"/>
</dbReference>
<evidence type="ECO:0000259" key="11">
    <source>
        <dbReference type="Pfam" id="PF03639"/>
    </source>
</evidence>
<dbReference type="InterPro" id="IPR040720">
    <property type="entry name" value="GH81_C"/>
</dbReference>
<evidence type="ECO:0000256" key="7">
    <source>
        <dbReference type="ARBA" id="ARBA00023316"/>
    </source>
</evidence>
<keyword evidence="7" id="KW-0961">Cell wall biogenesis/degradation</keyword>
<reference evidence="13 14" key="2">
    <citation type="journal article" date="2013" name="IMA Fungus">
        <title>IMA Genome-F 1: Ceratocystis fimbriata: Draft nuclear genome sequence for the plant pathogen, Ceratocystis fimbriata.</title>
        <authorList>
            <person name="Wilken P.M."/>
            <person name="Steenkamp E.T."/>
            <person name="Wingfield M.J."/>
            <person name="de Beer Z.W."/>
            <person name="Wingfield B.D."/>
        </authorList>
    </citation>
    <scope>NUCLEOTIDE SEQUENCE [LARGE SCALE GENOMIC DNA]</scope>
    <source>
        <strain evidence="13 14">CBS 114723</strain>
    </source>
</reference>
<dbReference type="GO" id="GO:0071555">
    <property type="term" value="P:cell wall organization"/>
    <property type="evidence" value="ECO:0007669"/>
    <property type="project" value="UniProtKB-KW"/>
</dbReference>
<dbReference type="AlphaFoldDB" id="A0A2C5WND7"/>
<dbReference type="PANTHER" id="PTHR31983">
    <property type="entry name" value="ENDO-1,3(4)-BETA-GLUCANASE 1"/>
    <property type="match status" value="1"/>
</dbReference>
<dbReference type="STRING" id="1035309.A0A2C5WND7"/>
<comment type="similarity">
    <text evidence="2">Belongs to the glycosyl hydrolase 81 family.</text>
</comment>
<evidence type="ECO:0000256" key="8">
    <source>
        <dbReference type="ARBA" id="ARBA00023326"/>
    </source>
</evidence>
<evidence type="ECO:0000256" key="3">
    <source>
        <dbReference type="ARBA" id="ARBA00012780"/>
    </source>
</evidence>
<dbReference type="Gene3D" id="1.10.287.1170">
    <property type="entry name" value="glycoside hydrolase family 81 endo-[beta] glucanase"/>
    <property type="match status" value="1"/>
</dbReference>
<dbReference type="FunFam" id="2.70.98.30:FF:000006">
    <property type="entry name" value="Endo-1,3-beta-glucanase Engl1"/>
    <property type="match status" value="1"/>
</dbReference>
<evidence type="ECO:0000256" key="1">
    <source>
        <dbReference type="ARBA" id="ARBA00000382"/>
    </source>
</evidence>
<dbReference type="GO" id="GO:0000272">
    <property type="term" value="P:polysaccharide catabolic process"/>
    <property type="evidence" value="ECO:0007669"/>
    <property type="project" value="UniProtKB-KW"/>
</dbReference>
<evidence type="ECO:0000256" key="9">
    <source>
        <dbReference type="SAM" id="MobiDB-lite"/>
    </source>
</evidence>
<keyword evidence="4" id="KW-0378">Hydrolase</keyword>
<proteinExistence type="inferred from homology"/>
<feature type="domain" description="Glycosyl hydrolase family 81 N-terminal" evidence="11">
    <location>
        <begin position="197"/>
        <end position="517"/>
    </location>
</feature>
<feature type="chain" id="PRO_5013310606" description="glucan endo-1,3-beta-D-glucosidase" evidence="10">
    <location>
        <begin position="33"/>
        <end position="885"/>
    </location>
</feature>
<name>A0A2C5WND7_9PEZI</name>
<dbReference type="Proteomes" id="UP000222788">
    <property type="component" value="Unassembled WGS sequence"/>
</dbReference>
<feature type="region of interest" description="Disordered" evidence="9">
    <location>
        <begin position="57"/>
        <end position="148"/>
    </location>
</feature>
<keyword evidence="14" id="KW-1185">Reference proteome</keyword>
<gene>
    <name evidence="13" type="ORF">CFIMG_008657RA00001</name>
</gene>
<keyword evidence="8" id="KW-0624">Polysaccharide degradation</keyword>
<comment type="catalytic activity">
    <reaction evidence="1">
        <text>Hydrolysis of (1-&gt;3)-beta-D-glucosidic linkages in (1-&gt;3)-beta-D-glucans.</text>
        <dbReference type="EC" id="3.2.1.39"/>
    </reaction>
</comment>
<dbReference type="GO" id="GO:0009986">
    <property type="term" value="C:cell surface"/>
    <property type="evidence" value="ECO:0007669"/>
    <property type="project" value="TreeGrafter"/>
</dbReference>
<feature type="domain" description="Glycosyl hydrolase family 81 C-terminal" evidence="12">
    <location>
        <begin position="526"/>
        <end position="876"/>
    </location>
</feature>
<dbReference type="EC" id="3.2.1.39" evidence="3"/>
<dbReference type="OrthoDB" id="4473401at2759"/>
<accession>A0A2C5WND7</accession>
<comment type="caution">
    <text evidence="13">The sequence shown here is derived from an EMBL/GenBank/DDBJ whole genome shotgun (WGS) entry which is preliminary data.</text>
</comment>
<evidence type="ECO:0000256" key="5">
    <source>
        <dbReference type="ARBA" id="ARBA00023277"/>
    </source>
</evidence>
<feature type="compositionally biased region" description="Low complexity" evidence="9">
    <location>
        <begin position="100"/>
        <end position="132"/>
    </location>
</feature>
<feature type="compositionally biased region" description="Low complexity" evidence="9">
    <location>
        <begin position="61"/>
        <end position="76"/>
    </location>
</feature>
<feature type="signal peptide" evidence="10">
    <location>
        <begin position="1"/>
        <end position="32"/>
    </location>
</feature>
<dbReference type="InterPro" id="IPR005200">
    <property type="entry name" value="Endo-beta-glucanase"/>
</dbReference>
<keyword evidence="6" id="KW-0326">Glycosidase</keyword>
<evidence type="ECO:0000256" key="6">
    <source>
        <dbReference type="ARBA" id="ARBA00023295"/>
    </source>
</evidence>
<evidence type="ECO:0000256" key="2">
    <source>
        <dbReference type="ARBA" id="ARBA00010730"/>
    </source>
</evidence>
<evidence type="ECO:0000313" key="13">
    <source>
        <dbReference type="EMBL" id="PHH51579.1"/>
    </source>
</evidence>
<dbReference type="Pfam" id="PF03639">
    <property type="entry name" value="Glyco_hydro_81"/>
    <property type="match status" value="1"/>
</dbReference>
<dbReference type="Pfam" id="PF17652">
    <property type="entry name" value="Glyco_hydro81C"/>
    <property type="match status" value="1"/>
</dbReference>
<protein>
    <recommendedName>
        <fullName evidence="3">glucan endo-1,3-beta-D-glucosidase</fullName>
        <ecNumber evidence="3">3.2.1.39</ecNumber>
    </recommendedName>
</protein>
<dbReference type="PROSITE" id="PS52008">
    <property type="entry name" value="GH81"/>
    <property type="match status" value="1"/>
</dbReference>